<dbReference type="GO" id="GO:0022857">
    <property type="term" value="F:transmembrane transporter activity"/>
    <property type="evidence" value="ECO:0007669"/>
    <property type="project" value="InterPro"/>
</dbReference>
<evidence type="ECO:0000256" key="2">
    <source>
        <dbReference type="ARBA" id="ARBA00022448"/>
    </source>
</evidence>
<feature type="transmembrane region" description="Helical" evidence="7">
    <location>
        <begin position="178"/>
        <end position="200"/>
    </location>
</feature>
<keyword evidence="4 7" id="KW-1133">Transmembrane helix</keyword>
<evidence type="ECO:0000256" key="7">
    <source>
        <dbReference type="SAM" id="Phobius"/>
    </source>
</evidence>
<evidence type="ECO:0000259" key="8">
    <source>
        <dbReference type="PROSITE" id="PS50850"/>
    </source>
</evidence>
<feature type="transmembrane region" description="Helical" evidence="7">
    <location>
        <begin position="107"/>
        <end position="132"/>
    </location>
</feature>
<feature type="transmembrane region" description="Helical" evidence="7">
    <location>
        <begin position="144"/>
        <end position="166"/>
    </location>
</feature>
<evidence type="ECO:0000313" key="10">
    <source>
        <dbReference type="Proteomes" id="UP000324288"/>
    </source>
</evidence>
<keyword evidence="2" id="KW-0813">Transport</keyword>
<feature type="transmembrane region" description="Helical" evidence="7">
    <location>
        <begin position="220"/>
        <end position="239"/>
    </location>
</feature>
<feature type="transmembrane region" description="Helical" evidence="7">
    <location>
        <begin position="287"/>
        <end position="309"/>
    </location>
</feature>
<reference evidence="9 10" key="1">
    <citation type="submission" date="2019-04" db="EMBL/GenBank/DDBJ databases">
        <authorList>
            <person name="Seth-Smith MB H."/>
            <person name="Seth-Smith H."/>
        </authorList>
    </citation>
    <scope>NUCLEOTIDE SEQUENCE [LARGE SCALE GENOMIC DNA]</scope>
    <source>
        <strain evidence="9">USB-603019</strain>
    </source>
</reference>
<name>A0A5E3ZXN3_9ACTN</name>
<dbReference type="InterPro" id="IPR005829">
    <property type="entry name" value="Sugar_transporter_CS"/>
</dbReference>
<evidence type="ECO:0000256" key="3">
    <source>
        <dbReference type="ARBA" id="ARBA00022692"/>
    </source>
</evidence>
<sequence length="569" mass="59463">MTTTNTPKSTPKPVWAAVFVGLSTIIMTLDNTIVNVALSSIANYFNAPLSSAQWVINAYTLAFASLLLGVGAISDFWGRRPLFLIGHAFFMLSSFACAFAPTADSLVVFRGIQGFGAAMVFGTCIPLIADAYAKEDSARRNRAIGLSMTVSVAAMAFGPLVGGIILQTAGDFLGRGAWPWLFLINVPLGLICILGTLAAVPNTYKTLRTEGTTAQGKADYLTIVYTVISLFAINYAILYGPQRGWGSWQTILPFILGIIVMGIMIWRQKRKGDDALLNLNMFKIPSYSTVIVLGFVSKLMSFGLFSYSIYWMFGVGQRTPIQIGAIIMLVAVPMIAVAGMVGPLGKKIGANNVVAIGMAITAIGLLTGLSINYTTNWVAIVPVFLLMGIGGGFVTPFMMDIAVSVVPPQKAGVATGMANAAMPLGTAAGVAINGAILASHINNGLDKNSIFTSLPADTASTVRDMVSTGAADKVGAKVAGLLTADQATALNDLAIKLSSQGTAIIFVACGVATLLTVFLAKWGIRDSDRWHGDDTDGVADAPGDAMPGDAAADKTASAEVAAEESANTP</sequence>
<protein>
    <submittedName>
        <fullName evidence="9">Multidrug resistance protein Stp</fullName>
    </submittedName>
</protein>
<dbReference type="EMBL" id="LR584267">
    <property type="protein sequence ID" value="VHO00537.1"/>
    <property type="molecule type" value="Genomic_DNA"/>
</dbReference>
<dbReference type="Pfam" id="PF07690">
    <property type="entry name" value="MFS_1"/>
    <property type="match status" value="1"/>
</dbReference>
<keyword evidence="3 7" id="KW-0812">Transmembrane</keyword>
<organism evidence="9 10">
    <name type="scientific">Lawsonella clevelandensis</name>
    <dbReference type="NCBI Taxonomy" id="1528099"/>
    <lineage>
        <taxon>Bacteria</taxon>
        <taxon>Bacillati</taxon>
        <taxon>Actinomycetota</taxon>
        <taxon>Actinomycetes</taxon>
        <taxon>Mycobacteriales</taxon>
        <taxon>Lawsonellaceae</taxon>
        <taxon>Lawsonella</taxon>
    </lineage>
</organism>
<feature type="transmembrane region" description="Helical" evidence="7">
    <location>
        <begin position="377"/>
        <end position="399"/>
    </location>
</feature>
<dbReference type="Gene3D" id="1.20.1720.10">
    <property type="entry name" value="Multidrug resistance protein D"/>
    <property type="match status" value="1"/>
</dbReference>
<dbReference type="PANTHER" id="PTHR42718">
    <property type="entry name" value="MAJOR FACILITATOR SUPERFAMILY MULTIDRUG TRANSPORTER MFSC"/>
    <property type="match status" value="1"/>
</dbReference>
<evidence type="ECO:0000313" key="9">
    <source>
        <dbReference type="EMBL" id="VHO00537.1"/>
    </source>
</evidence>
<comment type="subcellular location">
    <subcellularLocation>
        <location evidence="1">Cell membrane</location>
        <topology evidence="1">Multi-pass membrane protein</topology>
    </subcellularLocation>
</comment>
<feature type="compositionally biased region" description="Low complexity" evidence="6">
    <location>
        <begin position="557"/>
        <end position="569"/>
    </location>
</feature>
<feature type="transmembrane region" description="Helical" evidence="7">
    <location>
        <begin position="353"/>
        <end position="371"/>
    </location>
</feature>
<evidence type="ECO:0000256" key="5">
    <source>
        <dbReference type="ARBA" id="ARBA00023136"/>
    </source>
</evidence>
<dbReference type="CDD" id="cd17321">
    <property type="entry name" value="MFS_MMR_MDR_like"/>
    <property type="match status" value="1"/>
</dbReference>
<dbReference type="RefSeq" id="WP_172621843.1">
    <property type="nucleotide sequence ID" value="NZ_LR584267.1"/>
</dbReference>
<dbReference type="Gene3D" id="1.20.1250.20">
    <property type="entry name" value="MFS general substrate transporter like domains"/>
    <property type="match status" value="1"/>
</dbReference>
<gene>
    <name evidence="9" type="primary">stp</name>
    <name evidence="9" type="ORF">LC603019_00828</name>
</gene>
<dbReference type="PROSITE" id="PS50850">
    <property type="entry name" value="MFS"/>
    <property type="match status" value="1"/>
</dbReference>
<evidence type="ECO:0000256" key="1">
    <source>
        <dbReference type="ARBA" id="ARBA00004651"/>
    </source>
</evidence>
<feature type="transmembrane region" description="Helical" evidence="7">
    <location>
        <begin position="501"/>
        <end position="520"/>
    </location>
</feature>
<feature type="transmembrane region" description="Helical" evidence="7">
    <location>
        <begin position="81"/>
        <end position="101"/>
    </location>
</feature>
<proteinExistence type="predicted"/>
<keyword evidence="5 7" id="KW-0472">Membrane</keyword>
<dbReference type="InterPro" id="IPR020846">
    <property type="entry name" value="MFS_dom"/>
</dbReference>
<feature type="transmembrane region" description="Helical" evidence="7">
    <location>
        <begin position="420"/>
        <end position="441"/>
    </location>
</feature>
<dbReference type="Proteomes" id="UP000324288">
    <property type="component" value="Chromosome"/>
</dbReference>
<dbReference type="PANTHER" id="PTHR42718:SF9">
    <property type="entry name" value="MAJOR FACILITATOR SUPERFAMILY MULTIDRUG TRANSPORTER MFSC"/>
    <property type="match status" value="1"/>
</dbReference>
<feature type="transmembrane region" description="Helical" evidence="7">
    <location>
        <begin position="245"/>
        <end position="266"/>
    </location>
</feature>
<feature type="compositionally biased region" description="Low complexity" evidence="6">
    <location>
        <begin position="538"/>
        <end position="550"/>
    </location>
</feature>
<accession>A0A5E3ZXN3</accession>
<feature type="transmembrane region" description="Helical" evidence="7">
    <location>
        <begin position="14"/>
        <end position="34"/>
    </location>
</feature>
<dbReference type="AlphaFoldDB" id="A0A5E3ZXN3"/>
<keyword evidence="10" id="KW-1185">Reference proteome</keyword>
<dbReference type="InterPro" id="IPR036259">
    <property type="entry name" value="MFS_trans_sf"/>
</dbReference>
<feature type="transmembrane region" description="Helical" evidence="7">
    <location>
        <begin position="54"/>
        <end position="74"/>
    </location>
</feature>
<feature type="region of interest" description="Disordered" evidence="6">
    <location>
        <begin position="530"/>
        <end position="569"/>
    </location>
</feature>
<feature type="domain" description="Major facilitator superfamily (MFS) profile" evidence="8">
    <location>
        <begin position="16"/>
        <end position="525"/>
    </location>
</feature>
<evidence type="ECO:0000256" key="4">
    <source>
        <dbReference type="ARBA" id="ARBA00022989"/>
    </source>
</evidence>
<dbReference type="SUPFAM" id="SSF103473">
    <property type="entry name" value="MFS general substrate transporter"/>
    <property type="match status" value="1"/>
</dbReference>
<dbReference type="PROSITE" id="PS00216">
    <property type="entry name" value="SUGAR_TRANSPORT_1"/>
    <property type="match status" value="1"/>
</dbReference>
<dbReference type="GO" id="GO:0005886">
    <property type="term" value="C:plasma membrane"/>
    <property type="evidence" value="ECO:0007669"/>
    <property type="project" value="UniProtKB-SubCell"/>
</dbReference>
<dbReference type="InterPro" id="IPR011701">
    <property type="entry name" value="MFS"/>
</dbReference>
<evidence type="ECO:0000256" key="6">
    <source>
        <dbReference type="SAM" id="MobiDB-lite"/>
    </source>
</evidence>
<feature type="transmembrane region" description="Helical" evidence="7">
    <location>
        <begin position="321"/>
        <end position="341"/>
    </location>
</feature>